<proteinExistence type="predicted"/>
<dbReference type="Proteomes" id="UP000823399">
    <property type="component" value="Unassembled WGS sequence"/>
</dbReference>
<reference evidence="2" key="1">
    <citation type="journal article" date="2020" name="New Phytol.">
        <title>Comparative genomics reveals dynamic genome evolution in host specialist ectomycorrhizal fungi.</title>
        <authorList>
            <person name="Lofgren L.A."/>
            <person name="Nguyen N.H."/>
            <person name="Vilgalys R."/>
            <person name="Ruytinx J."/>
            <person name="Liao H.L."/>
            <person name="Branco S."/>
            <person name="Kuo A."/>
            <person name="LaButti K."/>
            <person name="Lipzen A."/>
            <person name="Andreopoulos W."/>
            <person name="Pangilinan J."/>
            <person name="Riley R."/>
            <person name="Hundley H."/>
            <person name="Na H."/>
            <person name="Barry K."/>
            <person name="Grigoriev I.V."/>
            <person name="Stajich J.E."/>
            <person name="Kennedy P.G."/>
        </authorList>
    </citation>
    <scope>NUCLEOTIDE SEQUENCE</scope>
    <source>
        <strain evidence="2">FC423</strain>
    </source>
</reference>
<dbReference type="AlphaFoldDB" id="A0A9P7JU05"/>
<dbReference type="EMBL" id="JABBWM010000028">
    <property type="protein sequence ID" value="KAG2108203.1"/>
    <property type="molecule type" value="Genomic_DNA"/>
</dbReference>
<comment type="caution">
    <text evidence="2">The sequence shown here is derived from an EMBL/GenBank/DDBJ whole genome shotgun (WGS) entry which is preliminary data.</text>
</comment>
<evidence type="ECO:0000256" key="1">
    <source>
        <dbReference type="SAM" id="MobiDB-lite"/>
    </source>
</evidence>
<feature type="region of interest" description="Disordered" evidence="1">
    <location>
        <begin position="127"/>
        <end position="179"/>
    </location>
</feature>
<evidence type="ECO:0000313" key="3">
    <source>
        <dbReference type="Proteomes" id="UP000823399"/>
    </source>
</evidence>
<feature type="region of interest" description="Disordered" evidence="1">
    <location>
        <begin position="387"/>
        <end position="409"/>
    </location>
</feature>
<feature type="compositionally biased region" description="Basic residues" evidence="1">
    <location>
        <begin position="397"/>
        <end position="409"/>
    </location>
</feature>
<organism evidence="2 3">
    <name type="scientific">Suillus discolor</name>
    <dbReference type="NCBI Taxonomy" id="1912936"/>
    <lineage>
        <taxon>Eukaryota</taxon>
        <taxon>Fungi</taxon>
        <taxon>Dikarya</taxon>
        <taxon>Basidiomycota</taxon>
        <taxon>Agaricomycotina</taxon>
        <taxon>Agaricomycetes</taxon>
        <taxon>Agaricomycetidae</taxon>
        <taxon>Boletales</taxon>
        <taxon>Suillineae</taxon>
        <taxon>Suillaceae</taxon>
        <taxon>Suillus</taxon>
    </lineage>
</organism>
<dbReference type="OrthoDB" id="2667311at2759"/>
<dbReference type="GeneID" id="64703766"/>
<accession>A0A9P7JU05</accession>
<gene>
    <name evidence="2" type="ORF">F5147DRAFT_773784</name>
</gene>
<name>A0A9P7JU05_9AGAM</name>
<protein>
    <submittedName>
        <fullName evidence="2">Uncharacterized protein</fullName>
    </submittedName>
</protein>
<dbReference type="RefSeq" id="XP_041292722.1">
    <property type="nucleotide sequence ID" value="XM_041441507.1"/>
</dbReference>
<feature type="compositionally biased region" description="Basic residues" evidence="1">
    <location>
        <begin position="153"/>
        <end position="164"/>
    </location>
</feature>
<keyword evidence="3" id="KW-1185">Reference proteome</keyword>
<sequence length="409" mass="45183">MCGGGFEHKHLTNGIIFELLKSIQNVLHAPETTDNAQTVVSDKGSPQASKLWTLLLEVKHLDLNISAASSMHIYHGSKLKYGDKHGNNQTSAPIAGTGMVLSDIDAEGEQSDSTCISNVFELREDAKKSTKGHKVNHDSNDGLAANESLAHLPKGKGKGKKKAFKPTLPQTEESDDELDANESAMAIVKEKINLTVVDRVLARDSPNDELQPLACNESDVEQSAILLGKGNSTPASQMSLLATDNDDKYQHISADLEILRRAARLVNPHSLPSILDDWSKWNRIAFEQGNLQVFLKLGTWMLLRFRQLAMLDMDTDVNGVIIPENPRTMAFDSEDQYLEALGMEHLYSAIVHMESRLCFLSHLFHSLGNVANDSDIRESNPRFWSIASPPPVTHSNRSVRRSPKRGVVH</sequence>
<evidence type="ECO:0000313" key="2">
    <source>
        <dbReference type="EMBL" id="KAG2108203.1"/>
    </source>
</evidence>